<dbReference type="EMBL" id="FWEV01000097">
    <property type="protein sequence ID" value="SLM29537.1"/>
    <property type="molecule type" value="Genomic_DNA"/>
</dbReference>
<proteinExistence type="predicted"/>
<reference evidence="1 2" key="1">
    <citation type="submission" date="2017-03" db="EMBL/GenBank/DDBJ databases">
        <authorList>
            <person name="Afonso C.L."/>
            <person name="Miller P.J."/>
            <person name="Scott M.A."/>
            <person name="Spackman E."/>
            <person name="Goraichik I."/>
            <person name="Dimitrov K.M."/>
            <person name="Suarez D.L."/>
            <person name="Swayne D.E."/>
        </authorList>
    </citation>
    <scope>NUCLEOTIDE SEQUENCE [LARGE SCALE GENOMIC DNA]</scope>
    <source>
        <strain evidence="1">PRJEB14757</strain>
    </source>
</reference>
<protein>
    <submittedName>
        <fullName evidence="1">Uncharacterized protein</fullName>
    </submittedName>
</protein>
<evidence type="ECO:0000313" key="1">
    <source>
        <dbReference type="EMBL" id="SLM29537.1"/>
    </source>
</evidence>
<accession>A0A1W1HAN3</accession>
<dbReference type="AlphaFoldDB" id="A0A1W1HAN3"/>
<dbReference type="Proteomes" id="UP000191931">
    <property type="component" value="Unassembled WGS sequence"/>
</dbReference>
<organism evidence="1 2">
    <name type="scientific">Desulfamplus magnetovallimortis</name>
    <dbReference type="NCBI Taxonomy" id="1246637"/>
    <lineage>
        <taxon>Bacteria</taxon>
        <taxon>Pseudomonadati</taxon>
        <taxon>Thermodesulfobacteriota</taxon>
        <taxon>Desulfobacteria</taxon>
        <taxon>Desulfobacterales</taxon>
        <taxon>Desulfobacteraceae</taxon>
        <taxon>Desulfamplus</taxon>
    </lineage>
</organism>
<evidence type="ECO:0000313" key="2">
    <source>
        <dbReference type="Proteomes" id="UP000191931"/>
    </source>
</evidence>
<sequence length="65" mass="7014">MVPLWVPMMMPERMIVAAVGFTSPGAPAGVAHEDYTVGCDTDMCKYGLQESSLSGIYSKPTPMIF</sequence>
<gene>
    <name evidence="1" type="ORF">MTBBW1_1860027</name>
</gene>
<name>A0A1W1HAN3_9BACT</name>
<keyword evidence="2" id="KW-1185">Reference proteome</keyword>
<dbReference type="STRING" id="1246637.MTBBW1_1860027"/>